<keyword evidence="3" id="KW-0963">Cytoplasm</keyword>
<dbReference type="GO" id="GO:0005737">
    <property type="term" value="C:cytoplasm"/>
    <property type="evidence" value="ECO:0007669"/>
    <property type="project" value="UniProtKB-SubCell"/>
</dbReference>
<dbReference type="InterPro" id="IPR007793">
    <property type="entry name" value="DivIVA_fam"/>
</dbReference>
<organism evidence="9 10">
    <name type="scientific">Cyclobacterium lianum</name>
    <dbReference type="NCBI Taxonomy" id="388280"/>
    <lineage>
        <taxon>Bacteria</taxon>
        <taxon>Pseudomonadati</taxon>
        <taxon>Bacteroidota</taxon>
        <taxon>Cytophagia</taxon>
        <taxon>Cytophagales</taxon>
        <taxon>Cyclobacteriaceae</taxon>
        <taxon>Cyclobacterium</taxon>
    </lineage>
</organism>
<evidence type="ECO:0000256" key="3">
    <source>
        <dbReference type="ARBA" id="ARBA00022490"/>
    </source>
</evidence>
<keyword evidence="5 7" id="KW-0175">Coiled coil</keyword>
<feature type="region of interest" description="Disordered" evidence="8">
    <location>
        <begin position="195"/>
        <end position="282"/>
    </location>
</feature>
<protein>
    <submittedName>
        <fullName evidence="9">Cell division initiation protein</fullName>
    </submittedName>
</protein>
<keyword evidence="6" id="KW-0131">Cell cycle</keyword>
<sequence length="282" mass="31811">MKITPLDIRQKTFEKKIRGYDKDEVTAFLNYLSQEWEKLVEEKNGLQLRYEQAEKEASKLREVEQSLFKTLKTAEDTGASIIEQANKTAELILKEAQMNADAISAESKGNARSIVDQAESQAKNIMEDLKEDVQLLVDNYEKLQTQRDYLLKHLKKTATETLENVKVVQDGFNEIDAAAHTRLIKDLQRKDKYYSSLNRSSPKTASDTPAEGSSNTYTWDKPEVEAAHADDDGREDAPPAGEKDTQDAGSPDENHSEEDVKNAGEQGKQDNKPSGSFFDQFE</sequence>
<gene>
    <name evidence="9" type="ORF">SAMN04488057_109139</name>
</gene>
<dbReference type="Gene3D" id="6.10.250.660">
    <property type="match status" value="1"/>
</dbReference>
<evidence type="ECO:0000313" key="9">
    <source>
        <dbReference type="EMBL" id="SHN18206.1"/>
    </source>
</evidence>
<evidence type="ECO:0000256" key="5">
    <source>
        <dbReference type="ARBA" id="ARBA00023054"/>
    </source>
</evidence>
<keyword evidence="10" id="KW-1185">Reference proteome</keyword>
<dbReference type="PANTHER" id="PTHR35794:SF2">
    <property type="entry name" value="CELL DIVISION PROTEIN DIVIVA"/>
    <property type="match status" value="1"/>
</dbReference>
<reference evidence="9 10" key="1">
    <citation type="submission" date="2016-11" db="EMBL/GenBank/DDBJ databases">
        <authorList>
            <person name="Jaros S."/>
            <person name="Januszkiewicz K."/>
            <person name="Wedrychowicz H."/>
        </authorList>
    </citation>
    <scope>NUCLEOTIDE SEQUENCE [LARGE SCALE GENOMIC DNA]</scope>
    <source>
        <strain evidence="9 10">CGMCC 1.6102</strain>
    </source>
</reference>
<dbReference type="PANTHER" id="PTHR35794">
    <property type="entry name" value="CELL DIVISION PROTEIN DIVIVA"/>
    <property type="match status" value="1"/>
</dbReference>
<feature type="coiled-coil region" evidence="7">
    <location>
        <begin position="36"/>
        <end position="146"/>
    </location>
</feature>
<dbReference type="InterPro" id="IPR019933">
    <property type="entry name" value="DivIVA_domain"/>
</dbReference>
<comment type="subcellular location">
    <subcellularLocation>
        <location evidence="1">Cytoplasm</location>
    </subcellularLocation>
</comment>
<keyword evidence="4 9" id="KW-0132">Cell division</keyword>
<evidence type="ECO:0000256" key="4">
    <source>
        <dbReference type="ARBA" id="ARBA00022618"/>
    </source>
</evidence>
<proteinExistence type="inferred from homology"/>
<dbReference type="RefSeq" id="WP_073095444.1">
    <property type="nucleotide sequence ID" value="NZ_FRCY01000009.1"/>
</dbReference>
<dbReference type="OrthoDB" id="9815492at2"/>
<dbReference type="EMBL" id="FRCY01000009">
    <property type="protein sequence ID" value="SHN18206.1"/>
    <property type="molecule type" value="Genomic_DNA"/>
</dbReference>
<evidence type="ECO:0000313" key="10">
    <source>
        <dbReference type="Proteomes" id="UP000184513"/>
    </source>
</evidence>
<feature type="compositionally biased region" description="Polar residues" evidence="8">
    <location>
        <begin position="195"/>
        <end position="218"/>
    </location>
</feature>
<evidence type="ECO:0000256" key="8">
    <source>
        <dbReference type="SAM" id="MobiDB-lite"/>
    </source>
</evidence>
<dbReference type="Pfam" id="PF05103">
    <property type="entry name" value="DivIVA"/>
    <property type="match status" value="1"/>
</dbReference>
<evidence type="ECO:0000256" key="6">
    <source>
        <dbReference type="ARBA" id="ARBA00023306"/>
    </source>
</evidence>
<accession>A0A1M7PLW3</accession>
<feature type="compositionally biased region" description="Basic and acidic residues" evidence="8">
    <location>
        <begin position="220"/>
        <end position="271"/>
    </location>
</feature>
<evidence type="ECO:0000256" key="7">
    <source>
        <dbReference type="SAM" id="Coils"/>
    </source>
</evidence>
<dbReference type="GO" id="GO:0051301">
    <property type="term" value="P:cell division"/>
    <property type="evidence" value="ECO:0007669"/>
    <property type="project" value="UniProtKB-KW"/>
</dbReference>
<evidence type="ECO:0000256" key="1">
    <source>
        <dbReference type="ARBA" id="ARBA00004496"/>
    </source>
</evidence>
<dbReference type="STRING" id="388280.SAMN04488057_109139"/>
<dbReference type="Proteomes" id="UP000184513">
    <property type="component" value="Unassembled WGS sequence"/>
</dbReference>
<dbReference type="AlphaFoldDB" id="A0A1M7PLW3"/>
<comment type="similarity">
    <text evidence="2">Belongs to the DivIVA family.</text>
</comment>
<evidence type="ECO:0000256" key="2">
    <source>
        <dbReference type="ARBA" id="ARBA00009008"/>
    </source>
</evidence>
<name>A0A1M7PLW3_9BACT</name>
<dbReference type="NCBIfam" id="TIGR03544">
    <property type="entry name" value="DivI1A_domain"/>
    <property type="match status" value="1"/>
</dbReference>